<name>A0A098LE96_9BACT</name>
<keyword evidence="1" id="KW-1133">Transmembrane helix</keyword>
<protein>
    <submittedName>
        <fullName evidence="2">Uncharacterized protein</fullName>
    </submittedName>
</protein>
<keyword evidence="1" id="KW-0472">Membrane</keyword>
<dbReference type="AlphaFoldDB" id="A0A098LE96"/>
<feature type="transmembrane region" description="Helical" evidence="1">
    <location>
        <begin position="21"/>
        <end position="39"/>
    </location>
</feature>
<dbReference type="EMBL" id="BBLT01000003">
    <property type="protein sequence ID" value="GAL84623.1"/>
    <property type="molecule type" value="Genomic_DNA"/>
</dbReference>
<keyword evidence="3" id="KW-1185">Reference proteome</keyword>
<evidence type="ECO:0000313" key="2">
    <source>
        <dbReference type="EMBL" id="GAL84623.1"/>
    </source>
</evidence>
<gene>
    <name evidence="2" type="ORF">MYP_1851</name>
</gene>
<comment type="caution">
    <text evidence="2">The sequence shown here is derived from an EMBL/GenBank/DDBJ whole genome shotgun (WGS) entry which is preliminary data.</text>
</comment>
<dbReference type="OrthoDB" id="9850422at2"/>
<keyword evidence="1" id="KW-0812">Transmembrane</keyword>
<evidence type="ECO:0000256" key="1">
    <source>
        <dbReference type="SAM" id="Phobius"/>
    </source>
</evidence>
<reference evidence="2 3" key="1">
    <citation type="submission" date="2014-09" db="EMBL/GenBank/DDBJ databases">
        <title>Sporocytophaga myxococcoides PG-01 genome sequencing.</title>
        <authorList>
            <person name="Liu L."/>
            <person name="Gao P.J."/>
            <person name="Chen G.J."/>
            <person name="Wang L.S."/>
        </authorList>
    </citation>
    <scope>NUCLEOTIDE SEQUENCE [LARGE SCALE GENOMIC DNA]</scope>
    <source>
        <strain evidence="2 3">PG-01</strain>
    </source>
</reference>
<dbReference type="RefSeq" id="WP_045461801.1">
    <property type="nucleotide sequence ID" value="NZ_BBLT01000003.1"/>
</dbReference>
<dbReference type="Proteomes" id="UP000030185">
    <property type="component" value="Unassembled WGS sequence"/>
</dbReference>
<accession>A0A098LE96</accession>
<organism evidence="2 3">
    <name type="scientific">Sporocytophaga myxococcoides</name>
    <dbReference type="NCBI Taxonomy" id="153721"/>
    <lineage>
        <taxon>Bacteria</taxon>
        <taxon>Pseudomonadati</taxon>
        <taxon>Bacteroidota</taxon>
        <taxon>Cytophagia</taxon>
        <taxon>Cytophagales</taxon>
        <taxon>Cytophagaceae</taxon>
        <taxon>Sporocytophaga</taxon>
    </lineage>
</organism>
<sequence length="71" mass="7849">MAEKGKSTNKSLISKYGSSKSVWKGAGIAAFLGVFGYSAKYFPYLGETSKIKELAKEDQLMYDKERADLES</sequence>
<proteinExistence type="predicted"/>
<dbReference type="STRING" id="153721.MYP_1851"/>
<evidence type="ECO:0000313" key="3">
    <source>
        <dbReference type="Proteomes" id="UP000030185"/>
    </source>
</evidence>